<feature type="transmembrane region" description="Helical" evidence="1">
    <location>
        <begin position="110"/>
        <end position="129"/>
    </location>
</feature>
<keyword evidence="1" id="KW-0472">Membrane</keyword>
<evidence type="ECO:0000256" key="1">
    <source>
        <dbReference type="SAM" id="Phobius"/>
    </source>
</evidence>
<protein>
    <submittedName>
        <fullName evidence="2">Uncharacterized protein</fullName>
    </submittedName>
</protein>
<keyword evidence="1" id="KW-1133">Transmembrane helix</keyword>
<gene>
    <name evidence="2" type="ORF">C0184_12235</name>
</gene>
<dbReference type="Proteomes" id="UP000243376">
    <property type="component" value="Unassembled WGS sequence"/>
</dbReference>
<organism evidence="2 3">
    <name type="scientific">Chloroflexus aggregans</name>
    <dbReference type="NCBI Taxonomy" id="152260"/>
    <lineage>
        <taxon>Bacteria</taxon>
        <taxon>Bacillati</taxon>
        <taxon>Chloroflexota</taxon>
        <taxon>Chloroflexia</taxon>
        <taxon>Chloroflexales</taxon>
        <taxon>Chloroflexineae</taxon>
        <taxon>Chloroflexaceae</taxon>
        <taxon>Chloroflexus</taxon>
    </lineage>
</organism>
<dbReference type="EMBL" id="PNIQ01000820">
    <property type="protein sequence ID" value="PMP77110.1"/>
    <property type="molecule type" value="Genomic_DNA"/>
</dbReference>
<comment type="caution">
    <text evidence="2">The sequence shown here is derived from an EMBL/GenBank/DDBJ whole genome shotgun (WGS) entry which is preliminary data.</text>
</comment>
<evidence type="ECO:0000313" key="3">
    <source>
        <dbReference type="Proteomes" id="UP000243376"/>
    </source>
</evidence>
<accession>A0A2J6X0A9</accession>
<name>A0A2J6X0A9_9CHLR</name>
<feature type="transmembrane region" description="Helical" evidence="1">
    <location>
        <begin position="54"/>
        <end position="76"/>
    </location>
</feature>
<dbReference type="AlphaFoldDB" id="A0A2J6X0A9"/>
<feature type="transmembrane region" description="Helical" evidence="1">
    <location>
        <begin position="82"/>
        <end position="103"/>
    </location>
</feature>
<reference evidence="2 3" key="1">
    <citation type="submission" date="2018-01" db="EMBL/GenBank/DDBJ databases">
        <title>Metagenomic assembled genomes from two thermal pools in the Uzon Caldera, Kamchatka, Russia.</title>
        <authorList>
            <person name="Wilkins L."/>
            <person name="Ettinger C."/>
        </authorList>
    </citation>
    <scope>NUCLEOTIDE SEQUENCE [LARGE SCALE GENOMIC DNA]</scope>
    <source>
        <strain evidence="2">ZAV-02</strain>
    </source>
</reference>
<sequence>MLDRLATGQRVGHDRLPSPLIGSLVEQIWGHTRVIPILLLPLALVSIVRRGITWNGYVLIGYVVVLLGAIVVDWQFSLWNKHWYFSLPALAFLRGIALDTVCIRSRAGRVVATGLVGYLWYESVAAWLVREFLYQWSLQTL</sequence>
<proteinExistence type="predicted"/>
<evidence type="ECO:0000313" key="2">
    <source>
        <dbReference type="EMBL" id="PMP77110.1"/>
    </source>
</evidence>
<keyword evidence="1" id="KW-0812">Transmembrane</keyword>